<organism evidence="8 9">
    <name type="scientific">Thermus scotoductus</name>
    <dbReference type="NCBI Taxonomy" id="37636"/>
    <lineage>
        <taxon>Bacteria</taxon>
        <taxon>Thermotogati</taxon>
        <taxon>Deinococcota</taxon>
        <taxon>Deinococci</taxon>
        <taxon>Thermales</taxon>
        <taxon>Thermaceae</taxon>
        <taxon>Thermus</taxon>
    </lineage>
</organism>
<dbReference type="InterPro" id="IPR001626">
    <property type="entry name" value="ABC_TroCD"/>
</dbReference>
<keyword evidence="6" id="KW-0813">Transport</keyword>
<feature type="transmembrane region" description="Helical" evidence="7">
    <location>
        <begin position="215"/>
        <end position="240"/>
    </location>
</feature>
<keyword evidence="3 6" id="KW-0812">Transmembrane</keyword>
<feature type="transmembrane region" description="Helical" evidence="7">
    <location>
        <begin position="91"/>
        <end position="111"/>
    </location>
</feature>
<evidence type="ECO:0000256" key="2">
    <source>
        <dbReference type="ARBA" id="ARBA00008034"/>
    </source>
</evidence>
<dbReference type="RefSeq" id="WP_126204753.1">
    <property type="nucleotide sequence ID" value="NZ_PEMJ01000244.1"/>
</dbReference>
<dbReference type="InterPro" id="IPR037294">
    <property type="entry name" value="ABC_BtuC-like"/>
</dbReference>
<dbReference type="EMBL" id="PEMJ01000244">
    <property type="protein sequence ID" value="RTI14014.1"/>
    <property type="molecule type" value="Genomic_DNA"/>
</dbReference>
<gene>
    <name evidence="8" type="ORF">CSW27_07835</name>
</gene>
<protein>
    <submittedName>
        <fullName evidence="8">Manganese transporter</fullName>
    </submittedName>
</protein>
<comment type="subcellular location">
    <subcellularLocation>
        <location evidence="6">Cell membrane</location>
        <topology evidence="6">Multi-pass membrane protein</topology>
    </subcellularLocation>
    <subcellularLocation>
        <location evidence="1">Membrane</location>
        <topology evidence="1">Multi-pass membrane protein</topology>
    </subcellularLocation>
</comment>
<keyword evidence="4 7" id="KW-1133">Transmembrane helix</keyword>
<feature type="transmembrane region" description="Helical" evidence="7">
    <location>
        <begin position="12"/>
        <end position="32"/>
    </location>
</feature>
<dbReference type="GO" id="GO:0043190">
    <property type="term" value="C:ATP-binding cassette (ABC) transporter complex"/>
    <property type="evidence" value="ECO:0007669"/>
    <property type="project" value="InterPro"/>
</dbReference>
<evidence type="ECO:0000256" key="3">
    <source>
        <dbReference type="ARBA" id="ARBA00022692"/>
    </source>
</evidence>
<dbReference type="Proteomes" id="UP000287155">
    <property type="component" value="Unassembled WGS sequence"/>
</dbReference>
<evidence type="ECO:0000256" key="6">
    <source>
        <dbReference type="RuleBase" id="RU003943"/>
    </source>
</evidence>
<evidence type="ECO:0000256" key="4">
    <source>
        <dbReference type="ARBA" id="ARBA00022989"/>
    </source>
</evidence>
<feature type="transmembrane region" description="Helical" evidence="7">
    <location>
        <begin position="38"/>
        <end position="57"/>
    </location>
</feature>
<feature type="transmembrane region" description="Helical" evidence="7">
    <location>
        <begin position="132"/>
        <end position="155"/>
    </location>
</feature>
<evidence type="ECO:0000256" key="7">
    <source>
        <dbReference type="SAM" id="Phobius"/>
    </source>
</evidence>
<accession>A0A430UXA2</accession>
<reference evidence="8 9" key="1">
    <citation type="journal article" date="2019" name="Extremophiles">
        <title>Biogeography of thermophiles and predominance of Thermus scotoductus in domestic water heaters.</title>
        <authorList>
            <person name="Wilpiszeski R.L."/>
            <person name="Zhang Z."/>
            <person name="House C.H."/>
        </authorList>
    </citation>
    <scope>NUCLEOTIDE SEQUENCE [LARGE SCALE GENOMIC DNA]</scope>
    <source>
        <strain evidence="8 9">14_S14</strain>
    </source>
</reference>
<dbReference type="Gene3D" id="1.10.3470.10">
    <property type="entry name" value="ABC transporter involved in vitamin B12 uptake, BtuC"/>
    <property type="match status" value="1"/>
</dbReference>
<name>A0A430UXA2_THESC</name>
<evidence type="ECO:0000313" key="8">
    <source>
        <dbReference type="EMBL" id="RTI14014.1"/>
    </source>
</evidence>
<feature type="transmembrane region" description="Helical" evidence="7">
    <location>
        <begin position="246"/>
        <end position="265"/>
    </location>
</feature>
<dbReference type="AlphaFoldDB" id="A0A430UXA2"/>
<evidence type="ECO:0000256" key="1">
    <source>
        <dbReference type="ARBA" id="ARBA00004141"/>
    </source>
</evidence>
<keyword evidence="5 7" id="KW-0472">Membrane</keyword>
<evidence type="ECO:0000256" key="5">
    <source>
        <dbReference type="ARBA" id="ARBA00023136"/>
    </source>
</evidence>
<sequence>MLDALGYPFFQRALLAGLLVSLLSGLLSPFVVQRRLSFLGDGLAHAAFAGVALGLFLRGEPLWFALPFTFLVAMAITLVKEKTELSEDTAIGVFFALSVALGAVFLSKARGYVGDAMGYLFGSLLAVSPGDLWAMGLLLLFLALFLLPLWGPLAYATLDRELALSDRVPVVLHDYLLSGFIAVGLVLAVKVVGIILVAAFLVIPGAAARLLSRTFAGLTLLSLLLASFSTVLGLFLSFLLDWPSGASIVLLQAVLFGLAFVKTVFSVRK</sequence>
<dbReference type="SUPFAM" id="SSF81345">
    <property type="entry name" value="ABC transporter involved in vitamin B12 uptake, BtuC"/>
    <property type="match status" value="1"/>
</dbReference>
<comment type="caution">
    <text evidence="8">The sequence shown here is derived from an EMBL/GenBank/DDBJ whole genome shotgun (WGS) entry which is preliminary data.</text>
</comment>
<dbReference type="GO" id="GO:0055085">
    <property type="term" value="P:transmembrane transport"/>
    <property type="evidence" value="ECO:0007669"/>
    <property type="project" value="InterPro"/>
</dbReference>
<dbReference type="PANTHER" id="PTHR30477:SF0">
    <property type="entry name" value="METAL TRANSPORT SYSTEM MEMBRANE PROTEIN TM_0125-RELATED"/>
    <property type="match status" value="1"/>
</dbReference>
<feature type="transmembrane region" description="Helical" evidence="7">
    <location>
        <begin position="175"/>
        <end position="203"/>
    </location>
</feature>
<proteinExistence type="inferred from homology"/>
<evidence type="ECO:0000313" key="9">
    <source>
        <dbReference type="Proteomes" id="UP000287155"/>
    </source>
</evidence>
<dbReference type="PANTHER" id="PTHR30477">
    <property type="entry name" value="ABC-TRANSPORTER METAL-BINDING PROTEIN"/>
    <property type="match status" value="1"/>
</dbReference>
<feature type="transmembrane region" description="Helical" evidence="7">
    <location>
        <begin position="62"/>
        <end position="79"/>
    </location>
</feature>
<dbReference type="Pfam" id="PF00950">
    <property type="entry name" value="ABC-3"/>
    <property type="match status" value="1"/>
</dbReference>
<comment type="similarity">
    <text evidence="2 6">Belongs to the ABC-3 integral membrane protein family.</text>
</comment>